<keyword evidence="2" id="KW-0963">Cytoplasm</keyword>
<dbReference type="OMA" id="VMFYDYG"/>
<evidence type="ECO:0000313" key="8">
    <source>
        <dbReference type="Proteomes" id="UP000053097"/>
    </source>
</evidence>
<evidence type="ECO:0000259" key="6">
    <source>
        <dbReference type="PROSITE" id="PS51644"/>
    </source>
</evidence>
<dbReference type="PANTHER" id="PTHR22948:SF76">
    <property type="entry name" value="FI20010P1-RELATED"/>
    <property type="match status" value="1"/>
</dbReference>
<feature type="region of interest" description="Disordered" evidence="5">
    <location>
        <begin position="946"/>
        <end position="968"/>
    </location>
</feature>
<dbReference type="GO" id="GO:0005737">
    <property type="term" value="C:cytoplasm"/>
    <property type="evidence" value="ECO:0007669"/>
    <property type="project" value="UniProtKB-SubCell"/>
</dbReference>
<dbReference type="Gene3D" id="2.30.30.140">
    <property type="match status" value="1"/>
</dbReference>
<dbReference type="STRING" id="2015173.A0A026VYL7"/>
<dbReference type="Gene3D" id="2.40.50.90">
    <property type="match status" value="1"/>
</dbReference>
<dbReference type="InterPro" id="IPR041966">
    <property type="entry name" value="LOTUS-like"/>
</dbReference>
<dbReference type="GO" id="GO:0007283">
    <property type="term" value="P:spermatogenesis"/>
    <property type="evidence" value="ECO:0007669"/>
    <property type="project" value="UniProtKB-KW"/>
</dbReference>
<dbReference type="Gene3D" id="3.30.420.610">
    <property type="entry name" value="LOTUS domain-like"/>
    <property type="match status" value="2"/>
</dbReference>
<accession>A0A026VYL7</accession>
<evidence type="ECO:0000256" key="3">
    <source>
        <dbReference type="ARBA" id="ARBA00022737"/>
    </source>
</evidence>
<feature type="region of interest" description="Disordered" evidence="5">
    <location>
        <begin position="1205"/>
        <end position="1225"/>
    </location>
</feature>
<organism evidence="7 8">
    <name type="scientific">Ooceraea biroi</name>
    <name type="common">Clonal raider ant</name>
    <name type="synonym">Cerapachys biroi</name>
    <dbReference type="NCBI Taxonomy" id="2015173"/>
    <lineage>
        <taxon>Eukaryota</taxon>
        <taxon>Metazoa</taxon>
        <taxon>Ecdysozoa</taxon>
        <taxon>Arthropoda</taxon>
        <taxon>Hexapoda</taxon>
        <taxon>Insecta</taxon>
        <taxon>Pterygota</taxon>
        <taxon>Neoptera</taxon>
        <taxon>Endopterygota</taxon>
        <taxon>Hymenoptera</taxon>
        <taxon>Apocrita</taxon>
        <taxon>Aculeata</taxon>
        <taxon>Formicoidea</taxon>
        <taxon>Formicidae</taxon>
        <taxon>Dorylinae</taxon>
        <taxon>Ooceraea</taxon>
    </lineage>
</organism>
<proteinExistence type="predicted"/>
<dbReference type="SUPFAM" id="SSF63748">
    <property type="entry name" value="Tudor/PWWP/MBT"/>
    <property type="match status" value="1"/>
</dbReference>
<protein>
    <submittedName>
        <fullName evidence="7">Tudor domain-containing protein</fullName>
    </submittedName>
</protein>
<evidence type="ECO:0000256" key="2">
    <source>
        <dbReference type="ARBA" id="ARBA00022490"/>
    </source>
</evidence>
<feature type="compositionally biased region" description="Basic and acidic residues" evidence="5">
    <location>
        <begin position="1206"/>
        <end position="1220"/>
    </location>
</feature>
<dbReference type="Pfam" id="PF12872">
    <property type="entry name" value="OST-HTH"/>
    <property type="match status" value="2"/>
</dbReference>
<dbReference type="CDD" id="cd08824">
    <property type="entry name" value="LOTUS"/>
    <property type="match status" value="1"/>
</dbReference>
<dbReference type="OrthoDB" id="341421at2759"/>
<dbReference type="CDD" id="cd09972">
    <property type="entry name" value="LOTUS_TDRD_OSKAR"/>
    <property type="match status" value="1"/>
</dbReference>
<keyword evidence="3" id="KW-0677">Repeat</keyword>
<dbReference type="InterPro" id="IPR002999">
    <property type="entry name" value="Tudor"/>
</dbReference>
<name>A0A026VYL7_OOCBI</name>
<dbReference type="InterPro" id="IPR035437">
    <property type="entry name" value="SNase_OB-fold_sf"/>
</dbReference>
<feature type="domain" description="HTH OST-type" evidence="6">
    <location>
        <begin position="315"/>
        <end position="389"/>
    </location>
</feature>
<dbReference type="EMBL" id="KK107566">
    <property type="protein sequence ID" value="EZA48898.1"/>
    <property type="molecule type" value="Genomic_DNA"/>
</dbReference>
<evidence type="ECO:0000313" key="7">
    <source>
        <dbReference type="EMBL" id="EZA48898.1"/>
    </source>
</evidence>
<evidence type="ECO:0000256" key="1">
    <source>
        <dbReference type="ARBA" id="ARBA00004496"/>
    </source>
</evidence>
<feature type="domain" description="HTH OST-type" evidence="6">
    <location>
        <begin position="8"/>
        <end position="81"/>
    </location>
</feature>
<evidence type="ECO:0000256" key="5">
    <source>
        <dbReference type="SAM" id="MobiDB-lite"/>
    </source>
</evidence>
<evidence type="ECO:0000256" key="4">
    <source>
        <dbReference type="ARBA" id="ARBA00022871"/>
    </source>
</evidence>
<dbReference type="Pfam" id="PF00567">
    <property type="entry name" value="TUDOR"/>
    <property type="match status" value="1"/>
</dbReference>
<keyword evidence="4" id="KW-0221">Differentiation</keyword>
<dbReference type="PROSITE" id="PS51644">
    <property type="entry name" value="HTH_OST"/>
    <property type="match status" value="2"/>
</dbReference>
<dbReference type="GO" id="GO:0030154">
    <property type="term" value="P:cell differentiation"/>
    <property type="evidence" value="ECO:0007669"/>
    <property type="project" value="UniProtKB-ARBA"/>
</dbReference>
<dbReference type="Proteomes" id="UP000053097">
    <property type="component" value="Unassembled WGS sequence"/>
</dbReference>
<reference evidence="7 8" key="1">
    <citation type="journal article" date="2014" name="Curr. Biol.">
        <title>The genome of the clonal raider ant Cerapachys biroi.</title>
        <authorList>
            <person name="Oxley P.R."/>
            <person name="Ji L."/>
            <person name="Fetter-Pruneda I."/>
            <person name="McKenzie S.K."/>
            <person name="Li C."/>
            <person name="Hu H."/>
            <person name="Zhang G."/>
            <person name="Kronauer D.J."/>
        </authorList>
    </citation>
    <scope>NUCLEOTIDE SEQUENCE [LARGE SCALE GENOMIC DNA]</scope>
</reference>
<keyword evidence="4" id="KW-0744">Spermatogenesis</keyword>
<dbReference type="InterPro" id="IPR050621">
    <property type="entry name" value="Tudor_domain_containing"/>
</dbReference>
<gene>
    <name evidence="7" type="ORF">X777_12940</name>
</gene>
<comment type="subcellular location">
    <subcellularLocation>
        <location evidence="1">Cytoplasm</location>
    </subcellularLocation>
</comment>
<sequence length="1420" mass="162771">MMSSENSKTDEIRKIILSLLLSRKGLTPLAILDRDYYDMERKRIPWRKFGYNDLAAFLRSMPEHFEVEWHNGCHYVRGIASEKSKHVSSLVARQKSDLKTRNFRSRLYRPVSRYVPHMQRQRIMLPVEQLHLLVQYIRNYPDGVSMQTIMMVLQQQQPQVVLSVHDVRQQLRELSHQLTMDGEMVYPVLPNNVPQEAKKPPMPAPQTRPEYQDYQAGAICVAGDEDWVEEYNSDVYLLAGYESSNHAAQLQMTSERLAANFMQNMSHKQMCEQQNDYDNNRNADDYFTANIKHSNVVLPKDEAPSDRYSDISTLISDRAKSRLEQLIAKHPEGIPCAKLPDMYLSEYKVRLNYTELGFSSVREYVSYLPNIFYMTRVNATDDFVLYSANKKPTIPDQQTGSQTAESVGTRTNFAKRYEEQVRIKCSDEAIPTDVSPSITSKFAPDDVMNHNDRIDFISVTDLQCNEHLEVYIAEVFTPSFFWIHLRESNKPLRLIMDNLQLFYESNSEAYAIPKVALSKGLNCACIFARRWHRAVIKSVKPDFRVTVMFYDYGTLKTYQSEEVYYLHKQFSHLPAQAIPCGLYNVKPCVGDRWKKSVTEQFMDKVSDYLLDATVMSIDPMHNSMMVILTDTSEEEHVNINDWLVNQNLARQGKLGNAVDMTNLMKYVLNFTGQLPLYCYAEENLVADYCSKTTSTKQMHEVPLVSPGQTLLQCCNPEQQPTVKPPPGFLPLDLPNIYSLGNTSSFGKAETTTNPFLDDPLPDTIPTDGVKQIFAQTWKENTQLQVKLSRFFYNLLECLSIKRDTFDSYIKQQRQVNSILKNMEKEFILAADDGFVSPRPMAPTSNLVNEMTPRPISKTSFHPNDEFAAAAPSSLPNLFSGNSSTSQAALFNTAHYDVNNFAFKNWRQPVDEFNPRVQVPSQAAVNPMPAIPSNYGAATGSTFQKTDHENKHVPSMKPRRTNTVSSSSSSGFFSTKSDVYNDVPKETNPFRLSMIGEIQIPDTPSEQRVNNNYNPNTAYLSTINLQNYTTNVEPANVYPKTDAFLYACDVKNGNYTPRIVYEAGPVMYNVQKKEANANMTQSAYCNNFDNSQVSSFLLKQCNEEFPSQLVTNMAALSLNSAHLDEGYVTRPSTTHNPQDSPSMINDEPKYYQTDVNSPSVLAQPWKKVEIPERWVNSQFENNAFTPTYNNNAIKVSTLVDVSSHQTYDNKKEPTPREHLDNINESCQDNDDEKLMDKYRYMERTSYDGSDVCTQENLSKTTASDFFFKNCFVFQKIDTVENVTFIFHIEEQGWILTHEFVTTFTNYKFCSSLMAAISAINITALFREINRAEYPAEFLQLDKYSLDVPRDEEGRITDINLISLQTALLLLHKLKIVSREEMDNAFKKTEFLDGSILPNMWSLILSYRQLRQRIEEYINSRV</sequence>
<dbReference type="InterPro" id="IPR025605">
    <property type="entry name" value="OST-HTH/LOTUS_dom"/>
</dbReference>
<dbReference type="PANTHER" id="PTHR22948">
    <property type="entry name" value="TUDOR DOMAIN CONTAINING PROTEIN"/>
    <property type="match status" value="1"/>
</dbReference>
<keyword evidence="8" id="KW-1185">Reference proteome</keyword>